<sequence length="38" mass="4490">MIIAGASWNDNIYRLQLYLRMRYLYKVISLLMKPVGGE</sequence>
<dbReference type="Proteomes" id="UP000434957">
    <property type="component" value="Unassembled WGS sequence"/>
</dbReference>
<comment type="caution">
    <text evidence="1">The sequence shown here is derived from an EMBL/GenBank/DDBJ whole genome shotgun (WGS) entry which is preliminary data.</text>
</comment>
<evidence type="ECO:0000313" key="2">
    <source>
        <dbReference type="Proteomes" id="UP000434957"/>
    </source>
</evidence>
<accession>A0A6A4C9X1</accession>
<dbReference type="EMBL" id="QXFT01003702">
    <property type="protein sequence ID" value="KAE9283361.1"/>
    <property type="molecule type" value="Genomic_DNA"/>
</dbReference>
<proteinExistence type="predicted"/>
<protein>
    <submittedName>
        <fullName evidence="1">Uncharacterized protein</fullName>
    </submittedName>
</protein>
<gene>
    <name evidence="1" type="ORF">PR003_g27146</name>
</gene>
<dbReference type="AlphaFoldDB" id="A0A6A4C9X1"/>
<keyword evidence="2" id="KW-1185">Reference proteome</keyword>
<name>A0A6A4C9X1_9STRA</name>
<reference evidence="1 2" key="1">
    <citation type="submission" date="2018-08" db="EMBL/GenBank/DDBJ databases">
        <title>Genomic investigation of the strawberry pathogen Phytophthora fragariae indicates pathogenicity is determined by transcriptional variation in three key races.</title>
        <authorList>
            <person name="Adams T.M."/>
            <person name="Armitage A.D."/>
            <person name="Sobczyk M.K."/>
            <person name="Bates H.J."/>
            <person name="Dunwell J.M."/>
            <person name="Nellist C.F."/>
            <person name="Harrison R.J."/>
        </authorList>
    </citation>
    <scope>NUCLEOTIDE SEQUENCE [LARGE SCALE GENOMIC DNA]</scope>
    <source>
        <strain evidence="1 2">SCRP333</strain>
    </source>
</reference>
<evidence type="ECO:0000313" key="1">
    <source>
        <dbReference type="EMBL" id="KAE9283361.1"/>
    </source>
</evidence>
<organism evidence="1 2">
    <name type="scientific">Phytophthora rubi</name>
    <dbReference type="NCBI Taxonomy" id="129364"/>
    <lineage>
        <taxon>Eukaryota</taxon>
        <taxon>Sar</taxon>
        <taxon>Stramenopiles</taxon>
        <taxon>Oomycota</taxon>
        <taxon>Peronosporomycetes</taxon>
        <taxon>Peronosporales</taxon>
        <taxon>Peronosporaceae</taxon>
        <taxon>Phytophthora</taxon>
    </lineage>
</organism>